<feature type="region of interest" description="Disordered" evidence="1">
    <location>
        <begin position="286"/>
        <end position="305"/>
    </location>
</feature>
<accession>A0AAD7AL95</accession>
<gene>
    <name evidence="3" type="ORF">DFH08DRAFT_366046</name>
</gene>
<reference evidence="3" key="1">
    <citation type="submission" date="2023-03" db="EMBL/GenBank/DDBJ databases">
        <title>Massive genome expansion in bonnet fungi (Mycena s.s.) driven by repeated elements and novel gene families across ecological guilds.</title>
        <authorList>
            <consortium name="Lawrence Berkeley National Laboratory"/>
            <person name="Harder C.B."/>
            <person name="Miyauchi S."/>
            <person name="Viragh M."/>
            <person name="Kuo A."/>
            <person name="Thoen E."/>
            <person name="Andreopoulos B."/>
            <person name="Lu D."/>
            <person name="Skrede I."/>
            <person name="Drula E."/>
            <person name="Henrissat B."/>
            <person name="Morin E."/>
            <person name="Kohler A."/>
            <person name="Barry K."/>
            <person name="LaButti K."/>
            <person name="Morin E."/>
            <person name="Salamov A."/>
            <person name="Lipzen A."/>
            <person name="Mereny Z."/>
            <person name="Hegedus B."/>
            <person name="Baldrian P."/>
            <person name="Stursova M."/>
            <person name="Weitz H."/>
            <person name="Taylor A."/>
            <person name="Grigoriev I.V."/>
            <person name="Nagy L.G."/>
            <person name="Martin F."/>
            <person name="Kauserud H."/>
        </authorList>
    </citation>
    <scope>NUCLEOTIDE SEQUENCE</scope>
    <source>
        <strain evidence="3">CBHHK002</strain>
    </source>
</reference>
<keyword evidence="4" id="KW-1185">Reference proteome</keyword>
<keyword evidence="2" id="KW-0812">Transmembrane</keyword>
<dbReference type="EMBL" id="JARIHO010000005">
    <property type="protein sequence ID" value="KAJ7361124.1"/>
    <property type="molecule type" value="Genomic_DNA"/>
</dbReference>
<evidence type="ECO:0000313" key="3">
    <source>
        <dbReference type="EMBL" id="KAJ7361124.1"/>
    </source>
</evidence>
<feature type="transmembrane region" description="Helical" evidence="2">
    <location>
        <begin position="29"/>
        <end position="47"/>
    </location>
</feature>
<sequence>MVQFTIESSVFNAFWDICAAELFSVMSEMLFYGIFLVLVAFAANLLLRKHATGGPILVYSTAAMFMLATLQFLFRILAARKAYLVFYLAVGGQFAPESELARNALAKNVMYNFVEDVLLVTNNALTDGVLIYRCWLIWGKNYYVIAGPSVMLLLTSILSYLSAVEGDYPSAKGPAIDLRIGFLLGVLTNIVLVGLTAGRIFNTRRTARNLQSAVARRYNTAIAMVLESGLILTTWVVIYLILRSLAPPTTWRVFRGGLAILLNIVPTMIVVRVGLGHSINESERTRVSSVNENTTSTIKSDKNMV</sequence>
<evidence type="ECO:0000256" key="1">
    <source>
        <dbReference type="SAM" id="MobiDB-lite"/>
    </source>
</evidence>
<comment type="caution">
    <text evidence="3">The sequence shown here is derived from an EMBL/GenBank/DDBJ whole genome shotgun (WGS) entry which is preliminary data.</text>
</comment>
<protein>
    <submittedName>
        <fullName evidence="3">Uncharacterized protein</fullName>
    </submittedName>
</protein>
<organism evidence="3 4">
    <name type="scientific">Mycena albidolilacea</name>
    <dbReference type="NCBI Taxonomy" id="1033008"/>
    <lineage>
        <taxon>Eukaryota</taxon>
        <taxon>Fungi</taxon>
        <taxon>Dikarya</taxon>
        <taxon>Basidiomycota</taxon>
        <taxon>Agaricomycotina</taxon>
        <taxon>Agaricomycetes</taxon>
        <taxon>Agaricomycetidae</taxon>
        <taxon>Agaricales</taxon>
        <taxon>Marasmiineae</taxon>
        <taxon>Mycenaceae</taxon>
        <taxon>Mycena</taxon>
    </lineage>
</organism>
<feature type="transmembrane region" description="Helical" evidence="2">
    <location>
        <begin position="221"/>
        <end position="242"/>
    </location>
</feature>
<feature type="transmembrane region" description="Helical" evidence="2">
    <location>
        <begin position="56"/>
        <end position="78"/>
    </location>
</feature>
<feature type="compositionally biased region" description="Polar residues" evidence="1">
    <location>
        <begin position="287"/>
        <end position="298"/>
    </location>
</feature>
<name>A0AAD7AL95_9AGAR</name>
<dbReference type="AlphaFoldDB" id="A0AAD7AL95"/>
<feature type="transmembrane region" description="Helical" evidence="2">
    <location>
        <begin position="254"/>
        <end position="275"/>
    </location>
</feature>
<evidence type="ECO:0000256" key="2">
    <source>
        <dbReference type="SAM" id="Phobius"/>
    </source>
</evidence>
<keyword evidence="2" id="KW-0472">Membrane</keyword>
<keyword evidence="2" id="KW-1133">Transmembrane helix</keyword>
<evidence type="ECO:0000313" key="4">
    <source>
        <dbReference type="Proteomes" id="UP001218218"/>
    </source>
</evidence>
<proteinExistence type="predicted"/>
<dbReference type="Proteomes" id="UP001218218">
    <property type="component" value="Unassembled WGS sequence"/>
</dbReference>
<feature type="transmembrane region" description="Helical" evidence="2">
    <location>
        <begin position="181"/>
        <end position="201"/>
    </location>
</feature>
<feature type="transmembrane region" description="Helical" evidence="2">
    <location>
        <begin position="142"/>
        <end position="161"/>
    </location>
</feature>